<evidence type="ECO:0000313" key="3">
    <source>
        <dbReference type="Proteomes" id="UP000185934"/>
    </source>
</evidence>
<evidence type="ECO:0000313" key="2">
    <source>
        <dbReference type="EMBL" id="APV44355.1"/>
    </source>
</evidence>
<name>A0A1P8F7E9_9CHLR</name>
<organism evidence="2 3">
    <name type="scientific">Dehalogenimonas formicexedens</name>
    <dbReference type="NCBI Taxonomy" id="1839801"/>
    <lineage>
        <taxon>Bacteria</taxon>
        <taxon>Bacillati</taxon>
        <taxon>Chloroflexota</taxon>
        <taxon>Dehalococcoidia</taxon>
        <taxon>Dehalococcoidales</taxon>
        <taxon>Dehalococcoidaceae</taxon>
        <taxon>Dehalogenimonas</taxon>
    </lineage>
</organism>
<accession>A0A1P8F7E9</accession>
<evidence type="ECO:0000256" key="1">
    <source>
        <dbReference type="SAM" id="Phobius"/>
    </source>
</evidence>
<proteinExistence type="predicted"/>
<keyword evidence="1" id="KW-0472">Membrane</keyword>
<gene>
    <name evidence="2" type="ORF">Dform_01019</name>
</gene>
<dbReference type="EMBL" id="CP018258">
    <property type="protein sequence ID" value="APV44355.1"/>
    <property type="molecule type" value="Genomic_DNA"/>
</dbReference>
<keyword evidence="1" id="KW-1133">Transmembrane helix</keyword>
<feature type="transmembrane region" description="Helical" evidence="1">
    <location>
        <begin position="54"/>
        <end position="76"/>
    </location>
</feature>
<keyword evidence="1" id="KW-0812">Transmembrane</keyword>
<dbReference type="KEGG" id="dfo:Dform_01019"/>
<sequence length="79" mass="8394">MADTSIRREQIKVAAAQYPESIEKGISQLIGGLLVFGLALGGLAIGYSTTITQWAATSVLVVTGFLLTVSALWSLIRKQ</sequence>
<dbReference type="Proteomes" id="UP000185934">
    <property type="component" value="Chromosome"/>
</dbReference>
<reference evidence="3" key="1">
    <citation type="submission" date="2016-11" db="EMBL/GenBank/DDBJ databases">
        <title>Dehalogenimonas formicexedens sp. nov., a chlorinated alkane respiring bacterium isolated from contaminated groundwater.</title>
        <authorList>
            <person name="Key T.A."/>
            <person name="Bowman K.S."/>
            <person name="Lee I."/>
            <person name="Chun J."/>
            <person name="Albuquerque L."/>
            <person name="da Costa M.S."/>
            <person name="Rainey F.A."/>
            <person name="Moe W.M."/>
        </authorList>
    </citation>
    <scope>NUCLEOTIDE SEQUENCE [LARGE SCALE GENOMIC DNA]</scope>
    <source>
        <strain evidence="3">NSZ-14</strain>
    </source>
</reference>
<dbReference type="AlphaFoldDB" id="A0A1P8F7E9"/>
<dbReference type="RefSeq" id="WP_076004043.1">
    <property type="nucleotide sequence ID" value="NZ_CP018258.1"/>
</dbReference>
<feature type="transmembrane region" description="Helical" evidence="1">
    <location>
        <begin position="29"/>
        <end position="48"/>
    </location>
</feature>
<protein>
    <submittedName>
        <fullName evidence="2">Uncharacterized protein</fullName>
    </submittedName>
</protein>
<keyword evidence="3" id="KW-1185">Reference proteome</keyword>